<dbReference type="Proteomes" id="UP000284531">
    <property type="component" value="Unassembled WGS sequence"/>
</dbReference>
<name>A0A419X3N2_9BACT</name>
<dbReference type="AlphaFoldDB" id="A0A419X3N2"/>
<accession>A0A419X3N2</accession>
<keyword evidence="2" id="KW-1185">Reference proteome</keyword>
<evidence type="ECO:0000313" key="1">
    <source>
        <dbReference type="EMBL" id="RKE02335.1"/>
    </source>
</evidence>
<sequence length="75" mass="8109">MQLTVSKDTAKAIRNVIGIIGGVATSTKNKDGSVNLEQCKADLKKMGITPKQFNGLAKVADQIQNKLNQKPNKKK</sequence>
<reference evidence="1 2" key="1">
    <citation type="submission" date="2018-09" db="EMBL/GenBank/DDBJ databases">
        <title>Genomic Encyclopedia of Archaeal and Bacterial Type Strains, Phase II (KMG-II): from individual species to whole genera.</title>
        <authorList>
            <person name="Goeker M."/>
        </authorList>
    </citation>
    <scope>NUCLEOTIDE SEQUENCE [LARGE SCALE GENOMIC DNA]</scope>
    <source>
        <strain evidence="1 2">DSM 21950</strain>
    </source>
</reference>
<dbReference type="RefSeq" id="WP_120240214.1">
    <property type="nucleotide sequence ID" value="NZ_RAPQ01000009.1"/>
</dbReference>
<comment type="caution">
    <text evidence="1">The sequence shown here is derived from an EMBL/GenBank/DDBJ whole genome shotgun (WGS) entry which is preliminary data.</text>
</comment>
<organism evidence="1 2">
    <name type="scientific">Marinifilum flexuosum</name>
    <dbReference type="NCBI Taxonomy" id="1117708"/>
    <lineage>
        <taxon>Bacteria</taxon>
        <taxon>Pseudomonadati</taxon>
        <taxon>Bacteroidota</taxon>
        <taxon>Bacteroidia</taxon>
        <taxon>Marinilabiliales</taxon>
        <taxon>Marinifilaceae</taxon>
    </lineage>
</organism>
<protein>
    <submittedName>
        <fullName evidence="1">Uncharacterized protein</fullName>
    </submittedName>
</protein>
<evidence type="ECO:0000313" key="2">
    <source>
        <dbReference type="Proteomes" id="UP000284531"/>
    </source>
</evidence>
<dbReference type="EMBL" id="RAPQ01000009">
    <property type="protein sequence ID" value="RKE02335.1"/>
    <property type="molecule type" value="Genomic_DNA"/>
</dbReference>
<proteinExistence type="predicted"/>
<gene>
    <name evidence="1" type="ORF">BXY64_2423</name>
</gene>